<feature type="domain" description="SCP" evidence="1">
    <location>
        <begin position="89"/>
        <end position="209"/>
    </location>
</feature>
<gene>
    <name evidence="2" type="ORF">ENW96_02610</name>
</gene>
<dbReference type="AlphaFoldDB" id="A0A7C3YZX9"/>
<protein>
    <submittedName>
        <fullName evidence="2">CAP domain-containing protein</fullName>
    </submittedName>
</protein>
<organism evidence="2">
    <name type="scientific">Desulfobacca acetoxidans</name>
    <dbReference type="NCBI Taxonomy" id="60893"/>
    <lineage>
        <taxon>Bacteria</taxon>
        <taxon>Pseudomonadati</taxon>
        <taxon>Thermodesulfobacteriota</taxon>
        <taxon>Desulfobaccia</taxon>
        <taxon>Desulfobaccales</taxon>
        <taxon>Desulfobaccaceae</taxon>
        <taxon>Desulfobacca</taxon>
    </lineage>
</organism>
<dbReference type="SUPFAM" id="SSF55797">
    <property type="entry name" value="PR-1-like"/>
    <property type="match status" value="1"/>
</dbReference>
<comment type="caution">
    <text evidence="2">The sequence shown here is derived from an EMBL/GenBank/DDBJ whole genome shotgun (WGS) entry which is preliminary data.</text>
</comment>
<dbReference type="Gene3D" id="3.40.33.10">
    <property type="entry name" value="CAP"/>
    <property type="match status" value="1"/>
</dbReference>
<dbReference type="EMBL" id="DTMF01000067">
    <property type="protein sequence ID" value="HGF33266.1"/>
    <property type="molecule type" value="Genomic_DNA"/>
</dbReference>
<evidence type="ECO:0000259" key="1">
    <source>
        <dbReference type="Pfam" id="PF00188"/>
    </source>
</evidence>
<evidence type="ECO:0000313" key="2">
    <source>
        <dbReference type="EMBL" id="HGF33266.1"/>
    </source>
</evidence>
<accession>A0A7C3YZX9</accession>
<dbReference type="PANTHER" id="PTHR31157:SF1">
    <property type="entry name" value="SCP DOMAIN-CONTAINING PROTEIN"/>
    <property type="match status" value="1"/>
</dbReference>
<sequence>MGAFDFIREGIFGIVFHGQAQRALQSPDRQRCQESFIMNRILQNLLALGACLALVFFSVQPLSARRVPDLRSAGGAYLYDLERAIYLFTNAVRQRYGLPALTWDNSLRDVARAHSADMLVRHYFSHVSPEGRSPQERVLAACRTPLSLTGENLWMGAGRQTADTKQLARIIVDSWMSSPGHRQNLLHPDFTDIGVGVASNGREVQVTQMFGRHRQ</sequence>
<dbReference type="InterPro" id="IPR014044">
    <property type="entry name" value="CAP_dom"/>
</dbReference>
<dbReference type="PANTHER" id="PTHR31157">
    <property type="entry name" value="SCP DOMAIN-CONTAINING PROTEIN"/>
    <property type="match status" value="1"/>
</dbReference>
<proteinExistence type="predicted"/>
<dbReference type="CDD" id="cd05379">
    <property type="entry name" value="CAP_bacterial"/>
    <property type="match status" value="1"/>
</dbReference>
<dbReference type="InterPro" id="IPR035940">
    <property type="entry name" value="CAP_sf"/>
</dbReference>
<reference evidence="2" key="1">
    <citation type="journal article" date="2020" name="mSystems">
        <title>Genome- and Community-Level Interaction Insights into Carbon Utilization and Element Cycling Functions of Hydrothermarchaeota in Hydrothermal Sediment.</title>
        <authorList>
            <person name="Zhou Z."/>
            <person name="Liu Y."/>
            <person name="Xu W."/>
            <person name="Pan J."/>
            <person name="Luo Z.H."/>
            <person name="Li M."/>
        </authorList>
    </citation>
    <scope>NUCLEOTIDE SEQUENCE [LARGE SCALE GENOMIC DNA]</scope>
    <source>
        <strain evidence="2">SpSt-897</strain>
    </source>
</reference>
<dbReference type="Pfam" id="PF00188">
    <property type="entry name" value="CAP"/>
    <property type="match status" value="1"/>
</dbReference>
<name>A0A7C3YZX9_9BACT</name>